<feature type="chain" id="PRO_5014193121" evidence="4">
    <location>
        <begin position="30"/>
        <end position="195"/>
    </location>
</feature>
<dbReference type="Gene3D" id="3.40.33.10">
    <property type="entry name" value="CAP"/>
    <property type="match status" value="1"/>
</dbReference>
<dbReference type="OrthoDB" id="745551at2759"/>
<sequence>MMDRGSFVVPKLFLGLAAVAALLVLRADCASVGGHSSEGSVPSSMPAAPPQPGSSERFLTAHNQARAAVAVGPLCWNPKLASYAALLAAQQRRQPASCQLADLSLSPYGSNQAVANFLAPPAALVGSWVDGGRRYYNHRDNSCAARHGNQCAAYTQVVWRKTAEVGCGSANCGKDGALTICLYFPRGNVRGESPF</sequence>
<dbReference type="PANTHER" id="PTHR10334">
    <property type="entry name" value="CYSTEINE-RICH SECRETORY PROTEIN-RELATED"/>
    <property type="match status" value="1"/>
</dbReference>
<feature type="signal peptide" evidence="4">
    <location>
        <begin position="1"/>
        <end position="29"/>
    </location>
</feature>
<dbReference type="EMBL" id="KZ452037">
    <property type="protein sequence ID" value="PKA49623.1"/>
    <property type="molecule type" value="Genomic_DNA"/>
</dbReference>
<feature type="domain" description="SCP" evidence="5">
    <location>
        <begin position="53"/>
        <end position="191"/>
    </location>
</feature>
<reference evidence="6 7" key="1">
    <citation type="journal article" date="2017" name="Nature">
        <title>The Apostasia genome and the evolution of orchids.</title>
        <authorList>
            <person name="Zhang G.Q."/>
            <person name="Liu K.W."/>
            <person name="Li Z."/>
            <person name="Lohaus R."/>
            <person name="Hsiao Y.Y."/>
            <person name="Niu S.C."/>
            <person name="Wang J.Y."/>
            <person name="Lin Y.C."/>
            <person name="Xu Q."/>
            <person name="Chen L.J."/>
            <person name="Yoshida K."/>
            <person name="Fujiwara S."/>
            <person name="Wang Z.W."/>
            <person name="Zhang Y.Q."/>
            <person name="Mitsuda N."/>
            <person name="Wang M."/>
            <person name="Liu G.H."/>
            <person name="Pecoraro L."/>
            <person name="Huang H.X."/>
            <person name="Xiao X.J."/>
            <person name="Lin M."/>
            <person name="Wu X.Y."/>
            <person name="Wu W.L."/>
            <person name="Chen Y.Y."/>
            <person name="Chang S.B."/>
            <person name="Sakamoto S."/>
            <person name="Ohme-Takagi M."/>
            <person name="Yagi M."/>
            <person name="Zeng S.J."/>
            <person name="Shen C.Y."/>
            <person name="Yeh C.M."/>
            <person name="Luo Y.B."/>
            <person name="Tsai W.C."/>
            <person name="Van de Peer Y."/>
            <person name="Liu Z.J."/>
        </authorList>
    </citation>
    <scope>NUCLEOTIDE SEQUENCE [LARGE SCALE GENOMIC DNA]</scope>
    <source>
        <strain evidence="7">cv. Shenzhen</strain>
        <tissue evidence="6">Stem</tissue>
    </source>
</reference>
<evidence type="ECO:0000256" key="3">
    <source>
        <dbReference type="SAM" id="MobiDB-lite"/>
    </source>
</evidence>
<organism evidence="6 7">
    <name type="scientific">Apostasia shenzhenica</name>
    <dbReference type="NCBI Taxonomy" id="1088818"/>
    <lineage>
        <taxon>Eukaryota</taxon>
        <taxon>Viridiplantae</taxon>
        <taxon>Streptophyta</taxon>
        <taxon>Embryophyta</taxon>
        <taxon>Tracheophyta</taxon>
        <taxon>Spermatophyta</taxon>
        <taxon>Magnoliopsida</taxon>
        <taxon>Liliopsida</taxon>
        <taxon>Asparagales</taxon>
        <taxon>Orchidaceae</taxon>
        <taxon>Apostasioideae</taxon>
        <taxon>Apostasia</taxon>
    </lineage>
</organism>
<feature type="region of interest" description="Disordered" evidence="3">
    <location>
        <begin position="35"/>
        <end position="54"/>
    </location>
</feature>
<dbReference type="SMART" id="SM00198">
    <property type="entry name" value="SCP"/>
    <property type="match status" value="1"/>
</dbReference>
<evidence type="ECO:0000256" key="4">
    <source>
        <dbReference type="SAM" id="SignalP"/>
    </source>
</evidence>
<dbReference type="InterPro" id="IPR002413">
    <property type="entry name" value="V5_allergen-like"/>
</dbReference>
<dbReference type="InterPro" id="IPR014044">
    <property type="entry name" value="CAP_dom"/>
</dbReference>
<comment type="function">
    <text evidence="1">Probably involved in the defense reaction of plants against pathogens.</text>
</comment>
<accession>A0A2I0A280</accession>
<evidence type="ECO:0000256" key="2">
    <source>
        <dbReference type="ARBA" id="ARBA00023265"/>
    </source>
</evidence>
<dbReference type="Proteomes" id="UP000236161">
    <property type="component" value="Unassembled WGS sequence"/>
</dbReference>
<name>A0A2I0A280_9ASPA</name>
<keyword evidence="7" id="KW-1185">Reference proteome</keyword>
<keyword evidence="2" id="KW-0611">Plant defense</keyword>
<evidence type="ECO:0000313" key="6">
    <source>
        <dbReference type="EMBL" id="PKA49623.1"/>
    </source>
</evidence>
<dbReference type="SUPFAM" id="SSF55797">
    <property type="entry name" value="PR-1-like"/>
    <property type="match status" value="1"/>
</dbReference>
<proteinExistence type="predicted"/>
<dbReference type="STRING" id="1088818.A0A2I0A280"/>
<dbReference type="InterPro" id="IPR001283">
    <property type="entry name" value="CRISP-related"/>
</dbReference>
<evidence type="ECO:0000259" key="5">
    <source>
        <dbReference type="SMART" id="SM00198"/>
    </source>
</evidence>
<dbReference type="FunFam" id="3.40.33.10:FF:000004">
    <property type="entry name" value="CAP, cysteine-rich secretory protein, antigen 5"/>
    <property type="match status" value="1"/>
</dbReference>
<keyword evidence="4" id="KW-0732">Signal</keyword>
<dbReference type="Pfam" id="PF00188">
    <property type="entry name" value="CAP"/>
    <property type="match status" value="1"/>
</dbReference>
<evidence type="ECO:0000313" key="7">
    <source>
        <dbReference type="Proteomes" id="UP000236161"/>
    </source>
</evidence>
<protein>
    <submittedName>
        <fullName evidence="6">STS14 protein</fullName>
    </submittedName>
</protein>
<dbReference type="InterPro" id="IPR035940">
    <property type="entry name" value="CAP_sf"/>
</dbReference>
<keyword evidence="2" id="KW-0568">Pathogenesis-related protein</keyword>
<dbReference type="PRINTS" id="PR00837">
    <property type="entry name" value="V5TPXLIKE"/>
</dbReference>
<gene>
    <name evidence="6" type="primary">STS14</name>
    <name evidence="6" type="ORF">AXF42_Ash004164</name>
</gene>
<evidence type="ECO:0000256" key="1">
    <source>
        <dbReference type="ARBA" id="ARBA00003143"/>
    </source>
</evidence>
<dbReference type="PRINTS" id="PR00838">
    <property type="entry name" value="V5ALLERGEN"/>
</dbReference>
<dbReference type="AlphaFoldDB" id="A0A2I0A280"/>